<evidence type="ECO:0000256" key="4">
    <source>
        <dbReference type="ARBA" id="ARBA00022900"/>
    </source>
</evidence>
<keyword evidence="2" id="KW-0964">Secreted</keyword>
<evidence type="ECO:0000256" key="2">
    <source>
        <dbReference type="ARBA" id="ARBA00022525"/>
    </source>
</evidence>
<keyword evidence="10" id="KW-1185">Reference proteome</keyword>
<sequence length="101" mass="11540">MFAEKLRRLGIFLLSSHSSLSRYKNDNRNEGTECRVLFLFQLQALCNNYEKTATNGKTCPKIQKPVCGTDGQTYHNLCEFCKAANKNISLLDITHMHKSLQ</sequence>
<dbReference type="Proteomes" id="UP000694544">
    <property type="component" value="Unplaced"/>
</dbReference>
<reference evidence="9" key="1">
    <citation type="submission" date="2025-08" db="UniProtKB">
        <authorList>
            <consortium name="Ensembl"/>
        </authorList>
    </citation>
    <scope>IDENTIFICATION</scope>
</reference>
<dbReference type="InterPro" id="IPR002350">
    <property type="entry name" value="Kazal_dom"/>
</dbReference>
<dbReference type="Pfam" id="PF00050">
    <property type="entry name" value="Kazal_1"/>
    <property type="match status" value="1"/>
</dbReference>
<dbReference type="AlphaFoldDB" id="A0A8C6CL79"/>
<dbReference type="GO" id="GO:0004867">
    <property type="term" value="F:serine-type endopeptidase inhibitor activity"/>
    <property type="evidence" value="ECO:0007669"/>
    <property type="project" value="UniProtKB-KW"/>
</dbReference>
<keyword evidence="5" id="KW-1015">Disulfide bond</keyword>
<dbReference type="GeneTree" id="ENSGT00900000141664"/>
<keyword evidence="4" id="KW-0722">Serine protease inhibitor</keyword>
<evidence type="ECO:0000256" key="5">
    <source>
        <dbReference type="ARBA" id="ARBA00023157"/>
    </source>
</evidence>
<reference evidence="9" key="2">
    <citation type="submission" date="2025-09" db="UniProtKB">
        <authorList>
            <consortium name="Ensembl"/>
        </authorList>
    </citation>
    <scope>IDENTIFICATION</scope>
</reference>
<dbReference type="InterPro" id="IPR036058">
    <property type="entry name" value="Kazal_dom_sf"/>
</dbReference>
<evidence type="ECO:0000256" key="1">
    <source>
        <dbReference type="ARBA" id="ARBA00004613"/>
    </source>
</evidence>
<organism evidence="9 10">
    <name type="scientific">Moschus moschiferus</name>
    <name type="common">Siberian musk deer</name>
    <name type="synonym">Moschus sibiricus</name>
    <dbReference type="NCBI Taxonomy" id="68415"/>
    <lineage>
        <taxon>Eukaryota</taxon>
        <taxon>Metazoa</taxon>
        <taxon>Chordata</taxon>
        <taxon>Craniata</taxon>
        <taxon>Vertebrata</taxon>
        <taxon>Euteleostomi</taxon>
        <taxon>Mammalia</taxon>
        <taxon>Eutheria</taxon>
        <taxon>Laurasiatheria</taxon>
        <taxon>Artiodactyla</taxon>
        <taxon>Ruminantia</taxon>
        <taxon>Pecora</taxon>
        <taxon>Moschidae</taxon>
        <taxon>Moschus</taxon>
    </lineage>
</organism>
<dbReference type="PROSITE" id="PS00282">
    <property type="entry name" value="KAZAL_1"/>
    <property type="match status" value="1"/>
</dbReference>
<evidence type="ECO:0000313" key="9">
    <source>
        <dbReference type="Ensembl" id="ENSMMSP00000001540.1"/>
    </source>
</evidence>
<dbReference type="SUPFAM" id="SSF100895">
    <property type="entry name" value="Kazal-type serine protease inhibitors"/>
    <property type="match status" value="1"/>
</dbReference>
<dbReference type="GO" id="GO:0005576">
    <property type="term" value="C:extracellular region"/>
    <property type="evidence" value="ECO:0007669"/>
    <property type="project" value="UniProtKB-SubCell"/>
</dbReference>
<evidence type="ECO:0000256" key="3">
    <source>
        <dbReference type="ARBA" id="ARBA00022690"/>
    </source>
</evidence>
<dbReference type="Ensembl" id="ENSMMST00000001696.1">
    <property type="protein sequence ID" value="ENSMMSP00000001540.1"/>
    <property type="gene ID" value="ENSMMSG00000001237.1"/>
</dbReference>
<dbReference type="CDD" id="cd00104">
    <property type="entry name" value="KAZAL_FS"/>
    <property type="match status" value="1"/>
</dbReference>
<accession>A0A8C6CL79</accession>
<evidence type="ECO:0000259" key="8">
    <source>
        <dbReference type="PROSITE" id="PS51465"/>
    </source>
</evidence>
<evidence type="ECO:0000256" key="6">
    <source>
        <dbReference type="ARBA" id="ARBA00037363"/>
    </source>
</evidence>
<comment type="subcellular location">
    <subcellularLocation>
        <location evidence="1">Secreted</location>
    </subcellularLocation>
</comment>
<name>A0A8C6CL79_MOSMO</name>
<dbReference type="PANTHER" id="PTHR21312:SF27">
    <property type="entry name" value="SERINE PROTEASE INHIBITOR KAZAL-TYPE 1"/>
    <property type="match status" value="1"/>
</dbReference>
<keyword evidence="3" id="KW-0646">Protease inhibitor</keyword>
<feature type="domain" description="Kazal-like" evidence="8">
    <location>
        <begin position="40"/>
        <end position="101"/>
    </location>
</feature>
<comment type="function">
    <text evidence="7">Serine protease inhibitor which exhibits anti-trypsin activity. In the pancreas, protects against trypsin-catalyzed premature activation of zymogens.</text>
</comment>
<dbReference type="PANTHER" id="PTHR21312">
    <property type="entry name" value="SERINE PROTEASE INHIBITOR"/>
    <property type="match status" value="1"/>
</dbReference>
<evidence type="ECO:0000256" key="7">
    <source>
        <dbReference type="ARBA" id="ARBA00046050"/>
    </source>
</evidence>
<protein>
    <recommendedName>
        <fullName evidence="8">Kazal-like domain-containing protein</fullName>
    </recommendedName>
</protein>
<proteinExistence type="predicted"/>
<comment type="function">
    <text evidence="6">In the male reproductive tract, binds to sperm heads where it modulates sperm capacitance by inhibiting calcium uptake and nitrogen oxide (NO) production.</text>
</comment>
<evidence type="ECO:0000313" key="10">
    <source>
        <dbReference type="Proteomes" id="UP000694544"/>
    </source>
</evidence>
<dbReference type="PROSITE" id="PS51465">
    <property type="entry name" value="KAZAL_2"/>
    <property type="match status" value="1"/>
</dbReference>
<dbReference type="Gene3D" id="3.30.60.30">
    <property type="match status" value="1"/>
</dbReference>
<dbReference type="SMART" id="SM00280">
    <property type="entry name" value="KAZAL"/>
    <property type="match status" value="1"/>
</dbReference>